<dbReference type="GO" id="GO:0004842">
    <property type="term" value="F:ubiquitin-protein transferase activity"/>
    <property type="evidence" value="ECO:0007669"/>
    <property type="project" value="InterPro"/>
</dbReference>
<dbReference type="GO" id="GO:0008270">
    <property type="term" value="F:zinc ion binding"/>
    <property type="evidence" value="ECO:0007669"/>
    <property type="project" value="UniProtKB-KW"/>
</dbReference>
<evidence type="ECO:0000259" key="5">
    <source>
        <dbReference type="Pfam" id="PF01485"/>
    </source>
</evidence>
<dbReference type="SUPFAM" id="SSF57850">
    <property type="entry name" value="RING/U-box"/>
    <property type="match status" value="2"/>
</dbReference>
<dbReference type="AlphaFoldDB" id="A0A4V5N2Z7"/>
<dbReference type="InterPro" id="IPR013083">
    <property type="entry name" value="Znf_RING/FYVE/PHD"/>
</dbReference>
<dbReference type="CDD" id="cd20335">
    <property type="entry name" value="BRcat_RBR"/>
    <property type="match status" value="1"/>
</dbReference>
<dbReference type="Pfam" id="PF01485">
    <property type="entry name" value="IBR"/>
    <property type="match status" value="1"/>
</dbReference>
<dbReference type="Proteomes" id="UP000308549">
    <property type="component" value="Unassembled WGS sequence"/>
</dbReference>
<comment type="caution">
    <text evidence="6">The sequence shown here is derived from an EMBL/GenBank/DDBJ whole genome shotgun (WGS) entry which is preliminary data.</text>
</comment>
<dbReference type="GO" id="GO:0016567">
    <property type="term" value="P:protein ubiquitination"/>
    <property type="evidence" value="ECO:0007669"/>
    <property type="project" value="InterPro"/>
</dbReference>
<dbReference type="PROSITE" id="PS00518">
    <property type="entry name" value="ZF_RING_1"/>
    <property type="match status" value="1"/>
</dbReference>
<dbReference type="EMBL" id="NAJL01000101">
    <property type="protein sequence ID" value="TKA21779.1"/>
    <property type="molecule type" value="Genomic_DNA"/>
</dbReference>
<keyword evidence="2" id="KW-0863">Zinc-finger</keyword>
<evidence type="ECO:0000256" key="1">
    <source>
        <dbReference type="ARBA" id="ARBA00022723"/>
    </source>
</evidence>
<dbReference type="InterPro" id="IPR002867">
    <property type="entry name" value="IBR_dom"/>
</dbReference>
<keyword evidence="3" id="KW-0833">Ubl conjugation pathway</keyword>
<dbReference type="InterPro" id="IPR031127">
    <property type="entry name" value="E3_UB_ligase_RBR"/>
</dbReference>
<protein>
    <recommendedName>
        <fullName evidence="5">IBR domain-containing protein</fullName>
    </recommendedName>
</protein>
<feature type="domain" description="IBR" evidence="5">
    <location>
        <begin position="155"/>
        <end position="202"/>
    </location>
</feature>
<organism evidence="6 7">
    <name type="scientific">Salinomyces thailandicus</name>
    <dbReference type="NCBI Taxonomy" id="706561"/>
    <lineage>
        <taxon>Eukaryota</taxon>
        <taxon>Fungi</taxon>
        <taxon>Dikarya</taxon>
        <taxon>Ascomycota</taxon>
        <taxon>Pezizomycotina</taxon>
        <taxon>Dothideomycetes</taxon>
        <taxon>Dothideomycetidae</taxon>
        <taxon>Mycosphaerellales</taxon>
        <taxon>Teratosphaeriaceae</taxon>
        <taxon>Salinomyces</taxon>
    </lineage>
</organism>
<sequence length="248" mass="27140">MAETTADWEQVLNDADDETVALLIKLSLEDLNTLAEQQAGTADGPPPDQVIVREQWATMLRLYSGRRGLATPPSSQPPVECSVCNEVRPVDDSYQAPCGHWYCDGCLNDLFHAATTDESLYPPRCCRQRMPYDDLASHLFTRARLAFEGKREELDDQSRVYCRDPTCSTYIARAHRADDVAVCPKCETEVCVNCKNEPHSGVCTEQEAIQVTLGLAAEEVVAAALTSVTSAAQLGKPATVRNGTKTAC</sequence>
<evidence type="ECO:0000313" key="6">
    <source>
        <dbReference type="EMBL" id="TKA21779.1"/>
    </source>
</evidence>
<proteinExistence type="predicted"/>
<gene>
    <name evidence="6" type="ORF">B0A50_08700</name>
</gene>
<keyword evidence="1" id="KW-0479">Metal-binding</keyword>
<reference evidence="6 7" key="1">
    <citation type="submission" date="2017-03" db="EMBL/GenBank/DDBJ databases">
        <title>Genomes of endolithic fungi from Antarctica.</title>
        <authorList>
            <person name="Coleine C."/>
            <person name="Masonjones S."/>
            <person name="Stajich J.E."/>
        </authorList>
    </citation>
    <scope>NUCLEOTIDE SEQUENCE [LARGE SCALE GENOMIC DNA]</scope>
    <source>
        <strain evidence="6 7">CCFEE 6315</strain>
    </source>
</reference>
<evidence type="ECO:0000256" key="3">
    <source>
        <dbReference type="ARBA" id="ARBA00022786"/>
    </source>
</evidence>
<dbReference type="InterPro" id="IPR017907">
    <property type="entry name" value="Znf_RING_CS"/>
</dbReference>
<dbReference type="Gene3D" id="3.30.40.10">
    <property type="entry name" value="Zinc/RING finger domain, C3HC4 (zinc finger)"/>
    <property type="match status" value="1"/>
</dbReference>
<name>A0A4V5N2Z7_9PEZI</name>
<keyword evidence="7" id="KW-1185">Reference proteome</keyword>
<evidence type="ECO:0000313" key="7">
    <source>
        <dbReference type="Proteomes" id="UP000308549"/>
    </source>
</evidence>
<evidence type="ECO:0000256" key="4">
    <source>
        <dbReference type="ARBA" id="ARBA00022833"/>
    </source>
</evidence>
<keyword evidence="4" id="KW-0862">Zinc</keyword>
<accession>A0A4V5N2Z7</accession>
<dbReference type="PANTHER" id="PTHR11685">
    <property type="entry name" value="RBR FAMILY RING FINGER AND IBR DOMAIN-CONTAINING"/>
    <property type="match status" value="1"/>
</dbReference>
<evidence type="ECO:0000256" key="2">
    <source>
        <dbReference type="ARBA" id="ARBA00022771"/>
    </source>
</evidence>
<dbReference type="OrthoDB" id="3812927at2759"/>